<evidence type="ECO:0000313" key="5">
    <source>
        <dbReference type="EMBL" id="CAG8817513.1"/>
    </source>
</evidence>
<keyword evidence="6" id="KW-1185">Reference proteome</keyword>
<evidence type="ECO:0000256" key="3">
    <source>
        <dbReference type="ARBA" id="ARBA00022691"/>
    </source>
</evidence>
<dbReference type="EMBL" id="CAJVQB010031852">
    <property type="protein sequence ID" value="CAG8817513.1"/>
    <property type="molecule type" value="Genomic_DNA"/>
</dbReference>
<reference evidence="5 6" key="1">
    <citation type="submission" date="2021-06" db="EMBL/GenBank/DDBJ databases">
        <authorList>
            <person name="Kallberg Y."/>
            <person name="Tangrot J."/>
            <person name="Rosling A."/>
        </authorList>
    </citation>
    <scope>NUCLEOTIDE SEQUENCE [LARGE SCALE GENOMIC DNA]</scope>
    <source>
        <strain evidence="5 6">120-4 pot B 10/14</strain>
    </source>
</reference>
<comment type="similarity">
    <text evidence="4">Belongs to the class I-like SAM-binding methyltransferase superfamily. C5-methyltransferase family.</text>
</comment>
<keyword evidence="3 4" id="KW-0949">S-adenosyl-L-methionine</keyword>
<keyword evidence="1 4" id="KW-0489">Methyltransferase</keyword>
<evidence type="ECO:0000256" key="4">
    <source>
        <dbReference type="PROSITE-ProRule" id="PRU01016"/>
    </source>
</evidence>
<accession>A0ABN7W5B3</accession>
<comment type="caution">
    <text evidence="5">The sequence shown here is derived from an EMBL/GenBank/DDBJ whole genome shotgun (WGS) entry which is preliminary data.</text>
</comment>
<dbReference type="Gene3D" id="3.40.50.150">
    <property type="entry name" value="Vaccinia Virus protein VP39"/>
    <property type="match status" value="1"/>
</dbReference>
<evidence type="ECO:0000313" key="6">
    <source>
        <dbReference type="Proteomes" id="UP000789901"/>
    </source>
</evidence>
<evidence type="ECO:0000256" key="1">
    <source>
        <dbReference type="ARBA" id="ARBA00022603"/>
    </source>
</evidence>
<keyword evidence="2 4" id="KW-0808">Transferase</keyword>
<dbReference type="PROSITE" id="PS00094">
    <property type="entry name" value="C5_MTASE_1"/>
    <property type="match status" value="1"/>
</dbReference>
<proteinExistence type="inferred from homology"/>
<name>A0ABN7W5B3_GIGMA</name>
<gene>
    <name evidence="5" type="ORF">GMARGA_LOCUS26823</name>
</gene>
<evidence type="ECO:0000256" key="2">
    <source>
        <dbReference type="ARBA" id="ARBA00022679"/>
    </source>
</evidence>
<dbReference type="Gene3D" id="3.90.120.10">
    <property type="entry name" value="DNA Methylase, subunit A, domain 2"/>
    <property type="match status" value="1"/>
</dbReference>
<dbReference type="InterPro" id="IPR018117">
    <property type="entry name" value="C5_DNA_meth_AS"/>
</dbReference>
<feature type="active site" evidence="4">
    <location>
        <position position="301"/>
    </location>
</feature>
<organism evidence="5 6">
    <name type="scientific">Gigaspora margarita</name>
    <dbReference type="NCBI Taxonomy" id="4874"/>
    <lineage>
        <taxon>Eukaryota</taxon>
        <taxon>Fungi</taxon>
        <taxon>Fungi incertae sedis</taxon>
        <taxon>Mucoromycota</taxon>
        <taxon>Glomeromycotina</taxon>
        <taxon>Glomeromycetes</taxon>
        <taxon>Diversisporales</taxon>
        <taxon>Gigasporaceae</taxon>
        <taxon>Gigaspora</taxon>
    </lineage>
</organism>
<dbReference type="InterPro" id="IPR001525">
    <property type="entry name" value="C5_MeTfrase"/>
</dbReference>
<dbReference type="PRINTS" id="PR00105">
    <property type="entry name" value="C5METTRFRASE"/>
</dbReference>
<protein>
    <submittedName>
        <fullName evidence="5">17567_t:CDS:1</fullName>
    </submittedName>
</protein>
<dbReference type="SUPFAM" id="SSF53335">
    <property type="entry name" value="S-adenosyl-L-methionine-dependent methyltransferases"/>
    <property type="match status" value="2"/>
</dbReference>
<dbReference type="InterPro" id="IPR050750">
    <property type="entry name" value="C5-MTase"/>
</dbReference>
<dbReference type="Pfam" id="PF00145">
    <property type="entry name" value="DNA_methylase"/>
    <property type="match status" value="2"/>
</dbReference>
<dbReference type="PROSITE" id="PS51679">
    <property type="entry name" value="SAM_MT_C5"/>
    <property type="match status" value="1"/>
</dbReference>
<dbReference type="InterPro" id="IPR029063">
    <property type="entry name" value="SAM-dependent_MTases_sf"/>
</dbReference>
<sequence>MYRTDRNNYHLKPKNSTIYTPPKVSQFIFELLRDKIPIRGLILDPYLKEPDIYTDFLNLKRRDYETYVLSRLGCDPPISLILCNPPFNGYGQKLGSEDIPLVLFVPAGFTLNLTLESERHRKFEQGIYPPIKQYITENGATPHLRKGIITIRQSGIRVKSPDYYPCLTHNPVIPIIYENDNYRYLNQQELLALQSFPTNYQFPTSYSLTKIASLLGNSANVEVIKYFVKKNYGRDFDLTYVDLFSGIGGFHLAVDNNKSCAETYTLNFPATPFRLGDINSREVQKQIISTEFDLLCAGFPCQPFSRAGKKTGASKELGSLLKIIKKKQPQYILLETVPNFLNSSSLNKLVKGLLGYQCSLEIINPKDLGIKQNRPRLFI</sequence>
<dbReference type="PANTHER" id="PTHR46098:SF1">
    <property type="entry name" value="TRNA (CYTOSINE(38)-C(5))-METHYLTRANSFERASE"/>
    <property type="match status" value="1"/>
</dbReference>
<dbReference type="PANTHER" id="PTHR46098">
    <property type="entry name" value="TRNA (CYTOSINE(38)-C(5))-METHYLTRANSFERASE"/>
    <property type="match status" value="1"/>
</dbReference>
<dbReference type="Proteomes" id="UP000789901">
    <property type="component" value="Unassembled WGS sequence"/>
</dbReference>